<organism evidence="8 9">
    <name type="scientific">Anaeramoeba ignava</name>
    <name type="common">Anaerobic marine amoeba</name>
    <dbReference type="NCBI Taxonomy" id="1746090"/>
    <lineage>
        <taxon>Eukaryota</taxon>
        <taxon>Metamonada</taxon>
        <taxon>Anaeramoebidae</taxon>
        <taxon>Anaeramoeba</taxon>
    </lineage>
</organism>
<dbReference type="PROSITE" id="PS01005">
    <property type="entry name" value="FORMATE_NITRITE_TP_1"/>
    <property type="match status" value="1"/>
</dbReference>
<feature type="transmembrane region" description="Helical" evidence="7">
    <location>
        <begin position="28"/>
        <end position="47"/>
    </location>
</feature>
<feature type="transmembrane region" description="Helical" evidence="7">
    <location>
        <begin position="234"/>
        <end position="256"/>
    </location>
</feature>
<dbReference type="Gene3D" id="1.20.1080.10">
    <property type="entry name" value="Glycerol uptake facilitator protein"/>
    <property type="match status" value="1"/>
</dbReference>
<dbReference type="Proteomes" id="UP001149090">
    <property type="component" value="Unassembled WGS sequence"/>
</dbReference>
<comment type="subcellular location">
    <subcellularLocation>
        <location evidence="1">Membrane</location>
        <topology evidence="1">Multi-pass membrane protein</topology>
    </subcellularLocation>
</comment>
<evidence type="ECO:0000256" key="4">
    <source>
        <dbReference type="ARBA" id="ARBA00022989"/>
    </source>
</evidence>
<keyword evidence="5 7" id="KW-0472">Membrane</keyword>
<dbReference type="PANTHER" id="PTHR30520">
    <property type="entry name" value="FORMATE TRANSPORTER-RELATED"/>
    <property type="match status" value="1"/>
</dbReference>
<evidence type="ECO:0000313" key="9">
    <source>
        <dbReference type="Proteomes" id="UP001149090"/>
    </source>
</evidence>
<keyword evidence="4 7" id="KW-1133">Transmembrane helix</keyword>
<comment type="similarity">
    <text evidence="6">Belongs to the FNT transporter (TC 1.A.16) family.</text>
</comment>
<protein>
    <submittedName>
        <fullName evidence="8">Formate transporter 1-related</fullName>
    </submittedName>
</protein>
<dbReference type="OMA" id="SIRPLVM"/>
<feature type="transmembrane region" description="Helical" evidence="7">
    <location>
        <begin position="67"/>
        <end position="87"/>
    </location>
</feature>
<evidence type="ECO:0000313" key="8">
    <source>
        <dbReference type="EMBL" id="KAJ5068251.1"/>
    </source>
</evidence>
<dbReference type="InterPro" id="IPR024002">
    <property type="entry name" value="For/NO2_transpt_CS"/>
</dbReference>
<evidence type="ECO:0000256" key="7">
    <source>
        <dbReference type="SAM" id="Phobius"/>
    </source>
</evidence>
<evidence type="ECO:0000256" key="2">
    <source>
        <dbReference type="ARBA" id="ARBA00022448"/>
    </source>
</evidence>
<name>A0A9Q0L8Y3_ANAIG</name>
<dbReference type="GO" id="GO:0015499">
    <property type="term" value="F:formate transmembrane transporter activity"/>
    <property type="evidence" value="ECO:0007669"/>
    <property type="project" value="TreeGrafter"/>
</dbReference>
<keyword evidence="9" id="KW-1185">Reference proteome</keyword>
<dbReference type="GO" id="GO:0005886">
    <property type="term" value="C:plasma membrane"/>
    <property type="evidence" value="ECO:0007669"/>
    <property type="project" value="TreeGrafter"/>
</dbReference>
<dbReference type="PANTHER" id="PTHR30520:SF6">
    <property type="entry name" value="FORMATE_NITRATE FAMILY TRANSPORTER (EUROFUNG)"/>
    <property type="match status" value="1"/>
</dbReference>
<sequence>MGFNTPQQTFSAVEAIGVKKANTPWYKISILGFLAGAYIGLGSLLAISVAGQPSDFRASYPGITKLLFGGVFPCGLMLVVIAGAELFTGNTMFLIPAVYSKDSKWKKLLWNWLNVYVTNFIGSIFVSGVLTYGAKLFHEDPYRSFAIGIAEKKVALSWGAVFFRGIGCNWLVCLSIYLAVAAKDVGGKILGIWFPIMAFVAIGFEHCVANMYFIPLGLMYGANFNFGDFIWNNLIPATLGNIIGGSFMTATLYYFVYWDRKKNDDDLGDSSLWVDI</sequence>
<proteinExistence type="inferred from homology"/>
<dbReference type="FunFam" id="1.20.1080.10:FF:000011">
    <property type="entry name" value="Formate family transporter"/>
    <property type="match status" value="1"/>
</dbReference>
<dbReference type="InterPro" id="IPR023271">
    <property type="entry name" value="Aquaporin-like"/>
</dbReference>
<dbReference type="Pfam" id="PF01226">
    <property type="entry name" value="Form_Nir_trans"/>
    <property type="match status" value="1"/>
</dbReference>
<keyword evidence="2" id="KW-0813">Transport</keyword>
<reference evidence="8" key="1">
    <citation type="submission" date="2022-10" db="EMBL/GenBank/DDBJ databases">
        <title>Novel sulphate-reducing endosymbionts in the free-living metamonad Anaeramoeba.</title>
        <authorList>
            <person name="Jerlstrom-Hultqvist J."/>
            <person name="Cepicka I."/>
            <person name="Gallot-Lavallee L."/>
            <person name="Salas-Leiva D."/>
            <person name="Curtis B.A."/>
            <person name="Zahonova K."/>
            <person name="Pipaliya S."/>
            <person name="Dacks J."/>
            <person name="Roger A.J."/>
        </authorList>
    </citation>
    <scope>NUCLEOTIDE SEQUENCE</scope>
    <source>
        <strain evidence="8">BMAN</strain>
    </source>
</reference>
<evidence type="ECO:0000256" key="3">
    <source>
        <dbReference type="ARBA" id="ARBA00022692"/>
    </source>
</evidence>
<dbReference type="EMBL" id="JAPDFW010000118">
    <property type="protein sequence ID" value="KAJ5068251.1"/>
    <property type="molecule type" value="Genomic_DNA"/>
</dbReference>
<gene>
    <name evidence="8" type="ORF">M0811_12478</name>
</gene>
<evidence type="ECO:0000256" key="5">
    <source>
        <dbReference type="ARBA" id="ARBA00023136"/>
    </source>
</evidence>
<accession>A0A9Q0L8Y3</accession>
<evidence type="ECO:0000256" key="1">
    <source>
        <dbReference type="ARBA" id="ARBA00004141"/>
    </source>
</evidence>
<dbReference type="InterPro" id="IPR000292">
    <property type="entry name" value="For/NO2_transpt"/>
</dbReference>
<dbReference type="OrthoDB" id="4829at2759"/>
<feature type="transmembrane region" description="Helical" evidence="7">
    <location>
        <begin position="192"/>
        <end position="214"/>
    </location>
</feature>
<dbReference type="AlphaFoldDB" id="A0A9Q0L8Y3"/>
<feature type="transmembrane region" description="Helical" evidence="7">
    <location>
        <begin position="154"/>
        <end position="180"/>
    </location>
</feature>
<keyword evidence="3 7" id="KW-0812">Transmembrane</keyword>
<dbReference type="NCBIfam" id="TIGR00790">
    <property type="entry name" value="fnt"/>
    <property type="match status" value="1"/>
</dbReference>
<evidence type="ECO:0000256" key="6">
    <source>
        <dbReference type="ARBA" id="ARBA00049660"/>
    </source>
</evidence>
<comment type="caution">
    <text evidence="8">The sequence shown here is derived from an EMBL/GenBank/DDBJ whole genome shotgun (WGS) entry which is preliminary data.</text>
</comment>
<feature type="transmembrane region" description="Helical" evidence="7">
    <location>
        <begin position="108"/>
        <end position="134"/>
    </location>
</feature>